<gene>
    <name evidence="2" type="ORF">TREES_T100009406</name>
</gene>
<accession>L9JE31</accession>
<name>L9JE31_TUPCH</name>
<evidence type="ECO:0000313" key="2">
    <source>
        <dbReference type="EMBL" id="ELW48554.1"/>
    </source>
</evidence>
<dbReference type="InParanoid" id="L9JE31"/>
<proteinExistence type="predicted"/>
<dbReference type="AlphaFoldDB" id="L9JE31"/>
<sequence length="71" mass="7010">MTGQVSWGSEGGGAAQQEAVTVLPLQAGTADPHGDGDGAVMSQRRCGAGLPLGLTTHISAAGHISLLIRSS</sequence>
<dbReference type="EMBL" id="KB321036">
    <property type="protein sequence ID" value="ELW48554.1"/>
    <property type="molecule type" value="Genomic_DNA"/>
</dbReference>
<reference evidence="3" key="2">
    <citation type="journal article" date="2013" name="Nat. Commun.">
        <title>Genome of the Chinese tree shrew.</title>
        <authorList>
            <person name="Fan Y."/>
            <person name="Huang Z.Y."/>
            <person name="Cao C.C."/>
            <person name="Chen C.S."/>
            <person name="Chen Y.X."/>
            <person name="Fan D.D."/>
            <person name="He J."/>
            <person name="Hou H.L."/>
            <person name="Hu L."/>
            <person name="Hu X.T."/>
            <person name="Jiang X.T."/>
            <person name="Lai R."/>
            <person name="Lang Y.S."/>
            <person name="Liang B."/>
            <person name="Liao S.G."/>
            <person name="Mu D."/>
            <person name="Ma Y.Y."/>
            <person name="Niu Y.Y."/>
            <person name="Sun X.Q."/>
            <person name="Xia J.Q."/>
            <person name="Xiao J."/>
            <person name="Xiong Z.Q."/>
            <person name="Xu L."/>
            <person name="Yang L."/>
            <person name="Zhang Y."/>
            <person name="Zhao W."/>
            <person name="Zhao X.D."/>
            <person name="Zheng Y.T."/>
            <person name="Zhou J.M."/>
            <person name="Zhu Y.B."/>
            <person name="Zhang G.J."/>
            <person name="Wang J."/>
            <person name="Yao Y.G."/>
        </authorList>
    </citation>
    <scope>NUCLEOTIDE SEQUENCE [LARGE SCALE GENOMIC DNA]</scope>
</reference>
<reference evidence="3" key="1">
    <citation type="submission" date="2012-07" db="EMBL/GenBank/DDBJ databases">
        <title>Genome of the Chinese tree shrew, a rising model animal genetically related to primates.</title>
        <authorList>
            <person name="Zhang G."/>
            <person name="Fan Y."/>
            <person name="Yao Y."/>
            <person name="Huang Z."/>
        </authorList>
    </citation>
    <scope>NUCLEOTIDE SEQUENCE [LARGE SCALE GENOMIC DNA]</scope>
</reference>
<protein>
    <submittedName>
        <fullName evidence="2">Uncharacterized protein</fullName>
    </submittedName>
</protein>
<evidence type="ECO:0000256" key="1">
    <source>
        <dbReference type="SAM" id="MobiDB-lite"/>
    </source>
</evidence>
<dbReference type="Proteomes" id="UP000011518">
    <property type="component" value="Unassembled WGS sequence"/>
</dbReference>
<feature type="region of interest" description="Disordered" evidence="1">
    <location>
        <begin position="1"/>
        <end position="42"/>
    </location>
</feature>
<keyword evidence="3" id="KW-1185">Reference proteome</keyword>
<organism evidence="2 3">
    <name type="scientific">Tupaia chinensis</name>
    <name type="common">Chinese tree shrew</name>
    <name type="synonym">Tupaia belangeri chinensis</name>
    <dbReference type="NCBI Taxonomy" id="246437"/>
    <lineage>
        <taxon>Eukaryota</taxon>
        <taxon>Metazoa</taxon>
        <taxon>Chordata</taxon>
        <taxon>Craniata</taxon>
        <taxon>Vertebrata</taxon>
        <taxon>Euteleostomi</taxon>
        <taxon>Mammalia</taxon>
        <taxon>Eutheria</taxon>
        <taxon>Euarchontoglires</taxon>
        <taxon>Scandentia</taxon>
        <taxon>Tupaiidae</taxon>
        <taxon>Tupaia</taxon>
    </lineage>
</organism>
<evidence type="ECO:0000313" key="3">
    <source>
        <dbReference type="Proteomes" id="UP000011518"/>
    </source>
</evidence>